<name>A0AAJ6UK86_POPEU</name>
<evidence type="ECO:0000256" key="6">
    <source>
        <dbReference type="ARBA" id="ARBA00022692"/>
    </source>
</evidence>
<evidence type="ECO:0000256" key="14">
    <source>
        <dbReference type="ARBA" id="ARBA00023170"/>
    </source>
</evidence>
<keyword evidence="23" id="KW-1185">Reference proteome</keyword>
<dbReference type="InterPro" id="IPR008271">
    <property type="entry name" value="Ser/Thr_kinase_AS"/>
</dbReference>
<dbReference type="PROSITE" id="PS50927">
    <property type="entry name" value="BULB_LECTIN"/>
    <property type="match status" value="2"/>
</dbReference>
<dbReference type="SMART" id="SM00473">
    <property type="entry name" value="PAN_AP"/>
    <property type="match status" value="2"/>
</dbReference>
<dbReference type="Pfam" id="PF07714">
    <property type="entry name" value="PK_Tyr_Ser-Thr"/>
    <property type="match status" value="2"/>
</dbReference>
<evidence type="ECO:0000313" key="24">
    <source>
        <dbReference type="RefSeq" id="XP_011030955.1"/>
    </source>
</evidence>
<proteinExistence type="predicted"/>
<dbReference type="GO" id="GO:0005524">
    <property type="term" value="F:ATP binding"/>
    <property type="evidence" value="ECO:0007669"/>
    <property type="project" value="UniProtKB-UniRule"/>
</dbReference>
<evidence type="ECO:0000256" key="2">
    <source>
        <dbReference type="ARBA" id="ARBA00012513"/>
    </source>
</evidence>
<evidence type="ECO:0000256" key="17">
    <source>
        <dbReference type="ARBA" id="ARBA00048679"/>
    </source>
</evidence>
<comment type="subcellular location">
    <subcellularLocation>
        <location evidence="1">Membrane</location>
        <topology evidence="1">Single-pass membrane protein</topology>
    </subcellularLocation>
</comment>
<dbReference type="FunFam" id="3.50.4.10:FF:000002">
    <property type="entry name" value="G-type lectin S-receptor-like serine/threonine-protein kinase"/>
    <property type="match status" value="2"/>
</dbReference>
<dbReference type="InterPro" id="IPR017441">
    <property type="entry name" value="Protein_kinase_ATP_BS"/>
</dbReference>
<dbReference type="EC" id="2.7.11.1" evidence="2"/>
<dbReference type="InterPro" id="IPR000719">
    <property type="entry name" value="Prot_kinase_dom"/>
</dbReference>
<keyword evidence="11 19" id="KW-1133">Transmembrane helix</keyword>
<dbReference type="CDD" id="cd14066">
    <property type="entry name" value="STKc_IRAK"/>
    <property type="match status" value="2"/>
</dbReference>
<dbReference type="Pfam" id="PF00954">
    <property type="entry name" value="S_locus_glycop"/>
    <property type="match status" value="2"/>
</dbReference>
<keyword evidence="12 19" id="KW-0472">Membrane</keyword>
<evidence type="ECO:0000256" key="18">
    <source>
        <dbReference type="PROSITE-ProRule" id="PRU10141"/>
    </source>
</evidence>
<dbReference type="CDD" id="cd00028">
    <property type="entry name" value="B_lectin"/>
    <property type="match status" value="2"/>
</dbReference>
<evidence type="ECO:0000256" key="13">
    <source>
        <dbReference type="ARBA" id="ARBA00023157"/>
    </source>
</evidence>
<dbReference type="PROSITE" id="PS00108">
    <property type="entry name" value="PROTEIN_KINASE_ST"/>
    <property type="match status" value="2"/>
</dbReference>
<evidence type="ECO:0000259" key="21">
    <source>
        <dbReference type="PROSITE" id="PS50927"/>
    </source>
</evidence>
<protein>
    <recommendedName>
        <fullName evidence="2">non-specific serine/threonine protein kinase</fullName>
        <ecNumber evidence="2">2.7.11.1</ecNumber>
    </recommendedName>
</protein>
<keyword evidence="7" id="KW-0732">Signal</keyword>
<dbReference type="InterPro" id="IPR003609">
    <property type="entry name" value="Pan_app"/>
</dbReference>
<organism evidence="23 24">
    <name type="scientific">Populus euphratica</name>
    <name type="common">Euphrates poplar</name>
    <dbReference type="NCBI Taxonomy" id="75702"/>
    <lineage>
        <taxon>Eukaryota</taxon>
        <taxon>Viridiplantae</taxon>
        <taxon>Streptophyta</taxon>
        <taxon>Embryophyta</taxon>
        <taxon>Tracheophyta</taxon>
        <taxon>Spermatophyta</taxon>
        <taxon>Magnoliopsida</taxon>
        <taxon>eudicotyledons</taxon>
        <taxon>Gunneridae</taxon>
        <taxon>Pentapetalae</taxon>
        <taxon>rosids</taxon>
        <taxon>fabids</taxon>
        <taxon>Malpighiales</taxon>
        <taxon>Salicaceae</taxon>
        <taxon>Saliceae</taxon>
        <taxon>Populus</taxon>
    </lineage>
</organism>
<keyword evidence="9" id="KW-0418">Kinase</keyword>
<evidence type="ECO:0000256" key="15">
    <source>
        <dbReference type="ARBA" id="ARBA00023180"/>
    </source>
</evidence>
<dbReference type="Gene3D" id="1.10.510.10">
    <property type="entry name" value="Transferase(Phosphotransferase) domain 1"/>
    <property type="match status" value="2"/>
</dbReference>
<dbReference type="SUPFAM" id="SSF56112">
    <property type="entry name" value="Protein kinase-like (PK-like)"/>
    <property type="match status" value="2"/>
</dbReference>
<evidence type="ECO:0000256" key="8">
    <source>
        <dbReference type="ARBA" id="ARBA00022741"/>
    </source>
</evidence>
<dbReference type="InterPro" id="IPR001245">
    <property type="entry name" value="Ser-Thr/Tyr_kinase_cat_dom"/>
</dbReference>
<evidence type="ECO:0000259" key="20">
    <source>
        <dbReference type="PROSITE" id="PS50011"/>
    </source>
</evidence>
<evidence type="ECO:0000256" key="12">
    <source>
        <dbReference type="ARBA" id="ARBA00023136"/>
    </source>
</evidence>
<feature type="domain" description="Bulb-type lectin" evidence="21">
    <location>
        <begin position="956"/>
        <end position="1077"/>
    </location>
</feature>
<dbReference type="Pfam" id="PF08276">
    <property type="entry name" value="PAN_2"/>
    <property type="match status" value="2"/>
</dbReference>
<dbReference type="GO" id="GO:0048544">
    <property type="term" value="P:recognition of pollen"/>
    <property type="evidence" value="ECO:0007669"/>
    <property type="project" value="InterPro"/>
</dbReference>
<evidence type="ECO:0000256" key="11">
    <source>
        <dbReference type="ARBA" id="ARBA00022989"/>
    </source>
</evidence>
<evidence type="ECO:0000256" key="10">
    <source>
        <dbReference type="ARBA" id="ARBA00022840"/>
    </source>
</evidence>
<dbReference type="RefSeq" id="XP_011030955.1">
    <property type="nucleotide sequence ID" value="XM_011032653.1"/>
</dbReference>
<evidence type="ECO:0000256" key="19">
    <source>
        <dbReference type="SAM" id="Phobius"/>
    </source>
</evidence>
<dbReference type="Gene3D" id="3.50.4.10">
    <property type="entry name" value="Hepatocyte Growth Factor"/>
    <property type="match status" value="2"/>
</dbReference>
<keyword evidence="10 18" id="KW-0067">ATP-binding</keyword>
<evidence type="ECO:0000256" key="16">
    <source>
        <dbReference type="ARBA" id="ARBA00047899"/>
    </source>
</evidence>
<evidence type="ECO:0000256" key="5">
    <source>
        <dbReference type="ARBA" id="ARBA00022679"/>
    </source>
</evidence>
<dbReference type="PANTHER" id="PTHR32444">
    <property type="entry name" value="BULB-TYPE LECTIN DOMAIN-CONTAINING PROTEIN"/>
    <property type="match status" value="1"/>
</dbReference>
<dbReference type="GeneID" id="105130249"/>
<dbReference type="Proteomes" id="UP000694918">
    <property type="component" value="Unplaced"/>
</dbReference>
<dbReference type="PROSITE" id="PS50948">
    <property type="entry name" value="PAN"/>
    <property type="match status" value="2"/>
</dbReference>
<keyword evidence="4" id="KW-0597">Phosphoprotein</keyword>
<dbReference type="FunFam" id="2.90.10.30:FF:000003">
    <property type="entry name" value="Os04g0303100 protein"/>
    <property type="match status" value="2"/>
</dbReference>
<keyword evidence="15" id="KW-0325">Glycoprotein</keyword>
<evidence type="ECO:0000256" key="9">
    <source>
        <dbReference type="ARBA" id="ARBA00022777"/>
    </source>
</evidence>
<dbReference type="InterPro" id="IPR021820">
    <property type="entry name" value="S-locus_recpt_kinase_C"/>
</dbReference>
<dbReference type="GO" id="GO:0004674">
    <property type="term" value="F:protein serine/threonine kinase activity"/>
    <property type="evidence" value="ECO:0007669"/>
    <property type="project" value="UniProtKB-KW"/>
</dbReference>
<feature type="domain" description="Protein kinase" evidence="20">
    <location>
        <begin position="1438"/>
        <end position="1723"/>
    </location>
</feature>
<evidence type="ECO:0000256" key="4">
    <source>
        <dbReference type="ARBA" id="ARBA00022553"/>
    </source>
</evidence>
<comment type="catalytic activity">
    <reaction evidence="16">
        <text>L-threonyl-[protein] + ATP = O-phospho-L-threonyl-[protein] + ADP + H(+)</text>
        <dbReference type="Rhea" id="RHEA:46608"/>
        <dbReference type="Rhea" id="RHEA-COMP:11060"/>
        <dbReference type="Rhea" id="RHEA-COMP:11605"/>
        <dbReference type="ChEBI" id="CHEBI:15378"/>
        <dbReference type="ChEBI" id="CHEBI:30013"/>
        <dbReference type="ChEBI" id="CHEBI:30616"/>
        <dbReference type="ChEBI" id="CHEBI:61977"/>
        <dbReference type="ChEBI" id="CHEBI:456216"/>
        <dbReference type="EC" id="2.7.11.1"/>
    </reaction>
</comment>
<dbReference type="InterPro" id="IPR001480">
    <property type="entry name" value="Bulb-type_lectin_dom"/>
</dbReference>
<feature type="transmembrane region" description="Helical" evidence="19">
    <location>
        <begin position="475"/>
        <end position="497"/>
    </location>
</feature>
<gene>
    <name evidence="24" type="primary">LOC105130249</name>
</gene>
<evidence type="ECO:0000256" key="3">
    <source>
        <dbReference type="ARBA" id="ARBA00022527"/>
    </source>
</evidence>
<dbReference type="Gene3D" id="3.30.200.20">
    <property type="entry name" value="Phosphorylase Kinase, domain 1"/>
    <property type="match status" value="2"/>
</dbReference>
<evidence type="ECO:0000256" key="7">
    <source>
        <dbReference type="ARBA" id="ARBA00022729"/>
    </source>
</evidence>
<keyword evidence="5" id="KW-0808">Transferase</keyword>
<dbReference type="InterPro" id="IPR000858">
    <property type="entry name" value="S_locus_glycoprot_dom"/>
</dbReference>
<dbReference type="GO" id="GO:0016020">
    <property type="term" value="C:membrane"/>
    <property type="evidence" value="ECO:0007669"/>
    <property type="project" value="UniProtKB-SubCell"/>
</dbReference>
<dbReference type="SMART" id="SM00220">
    <property type="entry name" value="S_TKc"/>
    <property type="match status" value="2"/>
</dbReference>
<dbReference type="FunFam" id="2.90.10.10:FF:000004">
    <property type="entry name" value="G-type lectin S-receptor-like serine/threonine-protein kinase"/>
    <property type="match status" value="2"/>
</dbReference>
<dbReference type="PROSITE" id="PS50011">
    <property type="entry name" value="PROTEIN_KINASE_DOM"/>
    <property type="match status" value="2"/>
</dbReference>
<feature type="domain" description="Apple" evidence="22">
    <location>
        <begin position="373"/>
        <end position="453"/>
    </location>
</feature>
<evidence type="ECO:0000259" key="22">
    <source>
        <dbReference type="PROSITE" id="PS50948"/>
    </source>
</evidence>
<comment type="catalytic activity">
    <reaction evidence="17">
        <text>L-seryl-[protein] + ATP = O-phospho-L-seryl-[protein] + ADP + H(+)</text>
        <dbReference type="Rhea" id="RHEA:17989"/>
        <dbReference type="Rhea" id="RHEA-COMP:9863"/>
        <dbReference type="Rhea" id="RHEA-COMP:11604"/>
        <dbReference type="ChEBI" id="CHEBI:15378"/>
        <dbReference type="ChEBI" id="CHEBI:29999"/>
        <dbReference type="ChEBI" id="CHEBI:30616"/>
        <dbReference type="ChEBI" id="CHEBI:83421"/>
        <dbReference type="ChEBI" id="CHEBI:456216"/>
        <dbReference type="EC" id="2.7.11.1"/>
    </reaction>
</comment>
<feature type="domain" description="Bulb-type lectin" evidence="21">
    <location>
        <begin position="58"/>
        <end position="179"/>
    </location>
</feature>
<keyword evidence="6 19" id="KW-0812">Transmembrane</keyword>
<dbReference type="Pfam" id="PF01453">
    <property type="entry name" value="B_lectin"/>
    <property type="match status" value="2"/>
</dbReference>
<dbReference type="KEGG" id="peu:105130249"/>
<keyword evidence="3" id="KW-0723">Serine/threonine-protein kinase</keyword>
<keyword evidence="14" id="KW-0675">Receptor</keyword>
<keyword evidence="8 18" id="KW-0547">Nucleotide-binding</keyword>
<dbReference type="Pfam" id="PF11883">
    <property type="entry name" value="DUF3403"/>
    <property type="match status" value="1"/>
</dbReference>
<reference evidence="24" key="1">
    <citation type="submission" date="2025-08" db="UniProtKB">
        <authorList>
            <consortium name="RefSeq"/>
        </authorList>
    </citation>
    <scope>IDENTIFICATION</scope>
</reference>
<dbReference type="PANTHER" id="PTHR32444:SF183">
    <property type="entry name" value="APPLE DOMAIN-CONTAINING PROTEIN"/>
    <property type="match status" value="1"/>
</dbReference>
<dbReference type="FunFam" id="3.30.200.20:FF:000195">
    <property type="entry name" value="G-type lectin S-receptor-like serine/threonine-protein kinase"/>
    <property type="match status" value="2"/>
</dbReference>
<accession>A0AAJ6UK86</accession>
<feature type="domain" description="Apple" evidence="22">
    <location>
        <begin position="1270"/>
        <end position="1350"/>
    </location>
</feature>
<dbReference type="InterPro" id="IPR036426">
    <property type="entry name" value="Bulb-type_lectin_dom_sf"/>
</dbReference>
<evidence type="ECO:0000256" key="1">
    <source>
        <dbReference type="ARBA" id="ARBA00004167"/>
    </source>
</evidence>
<feature type="domain" description="Protein kinase" evidence="20">
    <location>
        <begin position="541"/>
        <end position="818"/>
    </location>
</feature>
<dbReference type="SMART" id="SM00108">
    <property type="entry name" value="B_lectin"/>
    <property type="match status" value="2"/>
</dbReference>
<keyword evidence="13" id="KW-1015">Disulfide bond</keyword>
<feature type="binding site" evidence="18">
    <location>
        <position position="569"/>
    </location>
    <ligand>
        <name>ATP</name>
        <dbReference type="ChEBI" id="CHEBI:30616"/>
    </ligand>
</feature>
<dbReference type="Gene3D" id="2.90.10.10">
    <property type="entry name" value="Bulb-type lectin domain"/>
    <property type="match status" value="2"/>
</dbReference>
<feature type="transmembrane region" description="Helical" evidence="19">
    <location>
        <begin position="1372"/>
        <end position="1393"/>
    </location>
</feature>
<dbReference type="InterPro" id="IPR011009">
    <property type="entry name" value="Kinase-like_dom_sf"/>
</dbReference>
<sequence>MELINMIAIFFLHGSISTSKSDFEIKDVSCKEIMRTTMDRIAPIFLFLLLIIDTSTAIDTIKTTQSIRDGDTILSANGAYELGFFSPGNSANRYLGIWYAKISVMTVVWVANRETPLNDSSGVLRLTNQGILVLSNRNGSIVWSSDSSRPATNPTAQLLDSGNLVVKEEGDDNLESSLWQSFEHPADTLLPEMKLGRNRITGMDSYITSWKSPDDPSRGNVSEILVPFGYPEIIVVENSIVKHRSGPWNGLRFSGMPQAKPNPKYSVEFVFNEKEIFYRYHVLSKSMPWRVTVTQGGDVQRFTWIEQTRSWLLYLTLNTDNCERYALCGANGICSINSSPMCGCLNGFVPKVQSEWELTDWSSGCVRRTPLNCSGDWFQKVSAVKLPQTKTSWFNRSMNLEDCKNTCLNNCSCTAYSNLDIRDGGSGCLLWFDDLLDVRILVKNEPDIYTRMAASEPDNGYGAKIETKAKEKKRIILSVVLSTGILFLGLAVVFYVWKGHQMKNRKMTGASGISSNNKHQNKDLELLLFTIDTLASATNNFSLNNILGEGGFGHVYKGTLKDGLEIAVKRLSKSSRQGLDEFKNEVRHIVNLQHRNLVKLLGCCIEGEEKMLIYEFLPNKSLDFFIFDNTRSVLLDWPKRYNIINGIARGLLYLHQDSRLRVIHRDLKASNILLDYNMHPKISDFGLARGVEGNETESKTRKVVGTYGYISPEYAFHGLYSLKSDVFSFGVLVLEIVSGNRNRGFYHPDHQLNLIGHAWTLFNEGRPLELIAEKTMETCNLSEVLRVIQLGLLCVQQSPEDRPSISYVVLMLGNEDELPPPKQPGYFTARDVIESSNLPSQSKRYSTNDCSISLVERFSLNRMVFFCTRKQTNLVACFTGFAEAKARNFGLIIILIHHLLTKNQSKRSQEIKVDSSITMTKFSAAKTMNACVDSTSALLYISILLLIIKISTAIDTINTTQSIRDIDGDSMVSADGSFKMGFFSPGSSQNRYLGIWFNKVSVMTVVWVANREIPLTNSSGVLRVTGDGLLVLLNHNESIIWSSNASRSARFPVAQLLDSGNLVVKEEDDSDLENSLWQSFDYPCDTLLAGMKMGRNSITGFDRYLTSWKTTDDPSRGNFSFRFNPSGYPEQILTENSIRRYRSGPWNGLRFGGPQLRPNPVYKYEFVFNDKEIFYRYQLLNNSILSRLVLTQTGDVQRLTWTDETGIWAFYLTLIVDDCNRYALCGAYGSCDINNSPACGCLKGFLPKVPRTWDMMNWSDGCARRTPLNCTGDLFRRYSGVKLPETRKSWFNKSMNLEQCKSMCMKNCSCTAYANLDIREGGSGCLLWFSDLIDIRQFNDNGQDIYIRMAASEQDHNDKEGTESNKTKHMRIIVISVVSAGMLLLGIVLVLLVRKKKQQKGRKVTGILEGRRDDTCMKEDPELQLFDFGTIACVTNNFSLTNKLGEGGFGPVYKGMLEDGQEIAVKRLSKSSRQVLDEFKNEVMHIAKLQHRNLVKLLGCCMEADERMLIYEFMPKKSLDIFIFDRTHSSLLDWPQRYHIINGIARGLLYLHQDSRLRIIHRDLKASNILLDNSMNPKISDFGLARSFGENETEANTKRVVGTYGYISPEYAIDGLYSVKSDVFSFGVLVLEIMNGNRNRGFCHPDHHLNLLGHAWRLFTEGRSSELITEPIAESCNLSEALRSIHVGLLCVQCHPNDRPGMSSVVLMLSGEGKLPQPKQPGFFTERTLVEANSSSIKNTSCSVNDSTITLLEAR</sequence>
<dbReference type="PROSITE" id="PS00107">
    <property type="entry name" value="PROTEIN_KINASE_ATP"/>
    <property type="match status" value="1"/>
</dbReference>
<dbReference type="FunFam" id="1.10.510.10:FF:000060">
    <property type="entry name" value="G-type lectin S-receptor-like serine/threonine-protein kinase"/>
    <property type="match status" value="2"/>
</dbReference>
<dbReference type="CDD" id="cd01098">
    <property type="entry name" value="PAN_AP_plant"/>
    <property type="match status" value="2"/>
</dbReference>
<feature type="transmembrane region" description="Helical" evidence="19">
    <location>
        <begin position="41"/>
        <end position="58"/>
    </location>
</feature>
<evidence type="ECO:0000313" key="23">
    <source>
        <dbReference type="Proteomes" id="UP000694918"/>
    </source>
</evidence>
<dbReference type="SUPFAM" id="SSF51110">
    <property type="entry name" value="alpha-D-mannose-specific plant lectins"/>
    <property type="match status" value="2"/>
</dbReference>